<sequence>MPREILRKTTSSKKTDVPPTSADPAKARKNRKSVTGNEAAFKDKIKNKAVAAPTGGPRREKKPFDRHSRTNKTDSKKKIAQGWGDGRREVDDEAAALADAVTELAVDAKSEPAAPVGKSLKEYLAEQQQLEQALSKSTTKKVNVGSEEKWTSFEVIQKETLPLVEPTFSKKIRQRAPKEKKLLDFTASFGEQAPRFNGKNPGFNGKKAALKPAAINDLPSL</sequence>
<dbReference type="Proteomes" id="UP000268321">
    <property type="component" value="Unassembled WGS sequence"/>
</dbReference>
<evidence type="ECO:0000313" key="3">
    <source>
        <dbReference type="EMBL" id="RKP32292.1"/>
    </source>
</evidence>
<keyword evidence="4" id="KW-1185">Reference proteome</keyword>
<organism evidence="3 4">
    <name type="scientific">Metschnikowia bicuspidata</name>
    <dbReference type="NCBI Taxonomy" id="27322"/>
    <lineage>
        <taxon>Eukaryota</taxon>
        <taxon>Fungi</taxon>
        <taxon>Dikarya</taxon>
        <taxon>Ascomycota</taxon>
        <taxon>Saccharomycotina</taxon>
        <taxon>Pichiomycetes</taxon>
        <taxon>Metschnikowiaceae</taxon>
        <taxon>Metschnikowia</taxon>
    </lineage>
</organism>
<dbReference type="OrthoDB" id="5426471at2759"/>
<reference evidence="4" key="1">
    <citation type="journal article" date="2018" name="Nat. Microbiol.">
        <title>Leveraging single-cell genomics to expand the fungal tree of life.</title>
        <authorList>
            <person name="Ahrendt S.R."/>
            <person name="Quandt C.A."/>
            <person name="Ciobanu D."/>
            <person name="Clum A."/>
            <person name="Salamov A."/>
            <person name="Andreopoulos B."/>
            <person name="Cheng J.F."/>
            <person name="Woyke T."/>
            <person name="Pelin A."/>
            <person name="Henrissat B."/>
            <person name="Reynolds N.K."/>
            <person name="Benny G.L."/>
            <person name="Smith M.E."/>
            <person name="James T.Y."/>
            <person name="Grigoriev I.V."/>
        </authorList>
    </citation>
    <scope>NUCLEOTIDE SEQUENCE [LARGE SCALE GENOMIC DNA]</scope>
    <source>
        <strain evidence="4">Baker2002</strain>
    </source>
</reference>
<evidence type="ECO:0000256" key="1">
    <source>
        <dbReference type="SAM" id="MobiDB-lite"/>
    </source>
</evidence>
<dbReference type="InterPro" id="IPR006861">
    <property type="entry name" value="HABP4_PAIRBP1-bd"/>
</dbReference>
<feature type="domain" description="Hyaluronan/mRNA-binding protein" evidence="2">
    <location>
        <begin position="60"/>
        <end position="145"/>
    </location>
</feature>
<feature type="region of interest" description="Disordered" evidence="1">
    <location>
        <begin position="1"/>
        <end position="90"/>
    </location>
</feature>
<name>A0A4P9ZIK2_9ASCO</name>
<accession>A0A4P9ZIK2</accession>
<dbReference type="AlphaFoldDB" id="A0A4P9ZIK2"/>
<dbReference type="Gene3D" id="6.10.140.1040">
    <property type="match status" value="1"/>
</dbReference>
<dbReference type="SMART" id="SM01233">
    <property type="entry name" value="HABP4_PAI-RBP1"/>
    <property type="match status" value="1"/>
</dbReference>
<proteinExistence type="predicted"/>
<dbReference type="EMBL" id="ML004432">
    <property type="protein sequence ID" value="RKP32292.1"/>
    <property type="molecule type" value="Genomic_DNA"/>
</dbReference>
<evidence type="ECO:0000313" key="4">
    <source>
        <dbReference type="Proteomes" id="UP000268321"/>
    </source>
</evidence>
<gene>
    <name evidence="3" type="ORF">METBISCDRAFT_21561</name>
</gene>
<protein>
    <recommendedName>
        <fullName evidence="2">Hyaluronan/mRNA-binding protein domain-containing protein</fullName>
    </recommendedName>
</protein>
<evidence type="ECO:0000259" key="2">
    <source>
        <dbReference type="SMART" id="SM01233"/>
    </source>
</evidence>
<feature type="compositionally biased region" description="Basic and acidic residues" evidence="1">
    <location>
        <begin position="62"/>
        <end position="77"/>
    </location>
</feature>